<evidence type="ECO:0000313" key="1">
    <source>
        <dbReference type="EMBL" id="CAB4138977.1"/>
    </source>
</evidence>
<reference evidence="2" key="1">
    <citation type="submission" date="2020-04" db="EMBL/GenBank/DDBJ databases">
        <authorList>
            <person name="Chiriac C."/>
            <person name="Salcher M."/>
            <person name="Ghai R."/>
            <person name="Kavagutti S V."/>
        </authorList>
    </citation>
    <scope>NUCLEOTIDE SEQUENCE</scope>
</reference>
<name>A0A6J5P364_9CAUD</name>
<sequence>MAKKKVKPVDPDVAHGKAMRLLVDDFADNLGDGEMLVADGFDAAIIGITEACEPVVVYDWDKCVEILRKDMSEEDAIEHMSFNVTGAYVGPRTPIFIRLL</sequence>
<gene>
    <name evidence="1" type="ORF">UFOVP339_9</name>
    <name evidence="2" type="ORF">UFOVP807_32</name>
</gene>
<evidence type="ECO:0000313" key="2">
    <source>
        <dbReference type="EMBL" id="CAB4163635.1"/>
    </source>
</evidence>
<dbReference type="EMBL" id="LR796355">
    <property type="protein sequence ID" value="CAB4138977.1"/>
    <property type="molecule type" value="Genomic_DNA"/>
</dbReference>
<proteinExistence type="predicted"/>
<dbReference type="EMBL" id="LR796757">
    <property type="protein sequence ID" value="CAB4163635.1"/>
    <property type="molecule type" value="Genomic_DNA"/>
</dbReference>
<accession>A0A6J5P364</accession>
<organism evidence="2">
    <name type="scientific">uncultured Caudovirales phage</name>
    <dbReference type="NCBI Taxonomy" id="2100421"/>
    <lineage>
        <taxon>Viruses</taxon>
        <taxon>Duplodnaviria</taxon>
        <taxon>Heunggongvirae</taxon>
        <taxon>Uroviricota</taxon>
        <taxon>Caudoviricetes</taxon>
        <taxon>Peduoviridae</taxon>
        <taxon>Maltschvirus</taxon>
        <taxon>Maltschvirus maltsch</taxon>
    </lineage>
</organism>
<protein>
    <submittedName>
        <fullName evidence="2">Uncharacterized protein</fullName>
    </submittedName>
</protein>